<evidence type="ECO:0000313" key="3">
    <source>
        <dbReference type="EMBL" id="KAJ0220165.1"/>
    </source>
</evidence>
<accession>A0A9R1XMB7</accession>
<dbReference type="PANTHER" id="PTHR33981:SF16">
    <property type="entry name" value="FYD"/>
    <property type="match status" value="1"/>
</dbReference>
<organism evidence="3 4">
    <name type="scientific">Lactuca sativa</name>
    <name type="common">Garden lettuce</name>
    <dbReference type="NCBI Taxonomy" id="4236"/>
    <lineage>
        <taxon>Eukaryota</taxon>
        <taxon>Viridiplantae</taxon>
        <taxon>Streptophyta</taxon>
        <taxon>Embryophyta</taxon>
        <taxon>Tracheophyta</taxon>
        <taxon>Spermatophyta</taxon>
        <taxon>Magnoliopsida</taxon>
        <taxon>eudicotyledons</taxon>
        <taxon>Gunneridae</taxon>
        <taxon>Pentapetalae</taxon>
        <taxon>asterids</taxon>
        <taxon>campanulids</taxon>
        <taxon>Asterales</taxon>
        <taxon>Asteraceae</taxon>
        <taxon>Cichorioideae</taxon>
        <taxon>Cichorieae</taxon>
        <taxon>Lactucinae</taxon>
        <taxon>Lactuca</taxon>
    </lineage>
</organism>
<dbReference type="AlphaFoldDB" id="A0A9R1XMB7"/>
<keyword evidence="4" id="KW-1185">Reference proteome</keyword>
<dbReference type="Pfam" id="PF26144">
    <property type="entry name" value="ACL_Hsps-like"/>
    <property type="match status" value="1"/>
</dbReference>
<feature type="domain" description="Hsps-like putative alpha-crystallin-like" evidence="1">
    <location>
        <begin position="147"/>
        <end position="189"/>
    </location>
</feature>
<dbReference type="Proteomes" id="UP000235145">
    <property type="component" value="Unassembled WGS sequence"/>
</dbReference>
<dbReference type="PANTHER" id="PTHR33981">
    <property type="entry name" value="EXPRESSED PROTEIN"/>
    <property type="match status" value="1"/>
</dbReference>
<proteinExistence type="predicted"/>
<evidence type="ECO:0000259" key="2">
    <source>
        <dbReference type="Pfam" id="PF26145"/>
    </source>
</evidence>
<evidence type="ECO:0000259" key="1">
    <source>
        <dbReference type="Pfam" id="PF26144"/>
    </source>
</evidence>
<dbReference type="EMBL" id="NBSK02000002">
    <property type="protein sequence ID" value="KAJ0220165.1"/>
    <property type="molecule type" value="Genomic_DNA"/>
</dbReference>
<name>A0A9R1XMB7_LACSA</name>
<dbReference type="InterPro" id="IPR058937">
    <property type="entry name" value="ACL_Hsps-like_put"/>
</dbReference>
<dbReference type="Pfam" id="PF26145">
    <property type="entry name" value="DUF8041"/>
    <property type="match status" value="1"/>
</dbReference>
<reference evidence="3 4" key="1">
    <citation type="journal article" date="2017" name="Nat. Commun.">
        <title>Genome assembly with in vitro proximity ligation data and whole-genome triplication in lettuce.</title>
        <authorList>
            <person name="Reyes-Chin-Wo S."/>
            <person name="Wang Z."/>
            <person name="Yang X."/>
            <person name="Kozik A."/>
            <person name="Arikit S."/>
            <person name="Song C."/>
            <person name="Xia L."/>
            <person name="Froenicke L."/>
            <person name="Lavelle D.O."/>
            <person name="Truco M.J."/>
            <person name="Xia R."/>
            <person name="Zhu S."/>
            <person name="Xu C."/>
            <person name="Xu H."/>
            <person name="Xu X."/>
            <person name="Cox K."/>
            <person name="Korf I."/>
            <person name="Meyers B.C."/>
            <person name="Michelmore R.W."/>
        </authorList>
    </citation>
    <scope>NUCLEOTIDE SEQUENCE [LARGE SCALE GENOMIC DNA]</scope>
    <source>
        <strain evidence="4">cv. Salinas</strain>
        <tissue evidence="3">Seedlings</tissue>
    </source>
</reference>
<feature type="domain" description="DUF8041" evidence="2">
    <location>
        <begin position="1"/>
        <end position="23"/>
    </location>
</feature>
<comment type="caution">
    <text evidence="3">The sequence shown here is derived from an EMBL/GenBank/DDBJ whole genome shotgun (WGS) entry which is preliminary data.</text>
</comment>
<evidence type="ECO:0000313" key="4">
    <source>
        <dbReference type="Proteomes" id="UP000235145"/>
    </source>
</evidence>
<dbReference type="InterPro" id="IPR058354">
    <property type="entry name" value="DUF8041"/>
</dbReference>
<sequence length="190" mass="21073">MELTGRDLNFSIPHDASDFGSWRNLPTTDFEIERPPVIRSINSANGNHHQPKRLLNGSGLNLSIFSTQLSDHVINDEANGNGNGNGNAIALMLGCNSKRRKNFFPHGNDDDNSDGVHDGVLDVQVHPHEPHWLTEFSGVMRNTYGPVTAAKTIYEDEEGFLIVVSLPCADLQRVKVTWKNTFSHGIVKIF</sequence>
<protein>
    <submittedName>
        <fullName evidence="3">Uncharacterized protein</fullName>
    </submittedName>
</protein>
<gene>
    <name evidence="3" type="ORF">LSAT_V11C200093430</name>
</gene>